<dbReference type="GO" id="GO:0005737">
    <property type="term" value="C:cytoplasm"/>
    <property type="evidence" value="ECO:0007669"/>
    <property type="project" value="UniProtKB-SubCell"/>
</dbReference>
<keyword evidence="2" id="KW-0963">Cytoplasm</keyword>
<evidence type="ECO:0000256" key="3">
    <source>
        <dbReference type="ARBA" id="ARBA00022552"/>
    </source>
</evidence>
<dbReference type="GO" id="GO:0032259">
    <property type="term" value="P:methylation"/>
    <property type="evidence" value="ECO:0007669"/>
    <property type="project" value="UniProtKB-KW"/>
</dbReference>
<dbReference type="PANTHER" id="PTHR42873">
    <property type="entry name" value="RIBOSOMAL RNA LARGE SUBUNIT METHYLTRANSFERASE"/>
    <property type="match status" value="1"/>
</dbReference>
<dbReference type="GO" id="GO:0008168">
    <property type="term" value="F:methyltransferase activity"/>
    <property type="evidence" value="ECO:0007669"/>
    <property type="project" value="UniProtKB-KW"/>
</dbReference>
<gene>
    <name evidence="10" type="ORF">G3M56_006590</name>
</gene>
<reference evidence="10 11" key="1">
    <citation type="submission" date="2020-12" db="EMBL/GenBank/DDBJ databases">
        <title>Sulforoseuscoccus oceanibium gen. nov., sp. nov., a representative of the phylum Verrucomicrobia with special cytoplasmic membrane, and proposal of Sulforoseuscoccusaceae fam. nov.</title>
        <authorList>
            <person name="Xi F."/>
        </authorList>
    </citation>
    <scope>NUCLEOTIDE SEQUENCE [LARGE SCALE GENOMIC DNA]</scope>
    <source>
        <strain evidence="10 11">T37</strain>
    </source>
</reference>
<dbReference type="InterPro" id="IPR041532">
    <property type="entry name" value="RlmI-like_PUA"/>
</dbReference>
<proteinExistence type="inferred from homology"/>
<dbReference type="Proteomes" id="UP000475117">
    <property type="component" value="Chromosome"/>
</dbReference>
<evidence type="ECO:0000313" key="11">
    <source>
        <dbReference type="Proteomes" id="UP000475117"/>
    </source>
</evidence>
<keyword evidence="3" id="KW-0698">rRNA processing</keyword>
<dbReference type="RefSeq" id="WP_164365750.1">
    <property type="nucleotide sequence ID" value="NZ_CP066776.1"/>
</dbReference>
<keyword evidence="11" id="KW-1185">Reference proteome</keyword>
<comment type="similarity">
    <text evidence="8">Belongs to the methyltransferase superfamily. RlmI family.</text>
</comment>
<evidence type="ECO:0000256" key="5">
    <source>
        <dbReference type="ARBA" id="ARBA00022679"/>
    </source>
</evidence>
<evidence type="ECO:0000259" key="9">
    <source>
        <dbReference type="SMART" id="SM00359"/>
    </source>
</evidence>
<dbReference type="Pfam" id="PF17785">
    <property type="entry name" value="PUA_3"/>
    <property type="match status" value="1"/>
</dbReference>
<dbReference type="Gene3D" id="3.40.50.150">
    <property type="entry name" value="Vaccinia Virus protein VP39"/>
    <property type="match status" value="1"/>
</dbReference>
<dbReference type="EMBL" id="CP066776">
    <property type="protein sequence ID" value="QQL46241.1"/>
    <property type="molecule type" value="Genomic_DNA"/>
</dbReference>
<dbReference type="InterPro" id="IPR002478">
    <property type="entry name" value="PUA"/>
</dbReference>
<dbReference type="InterPro" id="IPR015947">
    <property type="entry name" value="PUA-like_sf"/>
</dbReference>
<dbReference type="SUPFAM" id="SSF88697">
    <property type="entry name" value="PUA domain-like"/>
    <property type="match status" value="1"/>
</dbReference>
<dbReference type="KEGG" id="soa:G3M56_006590"/>
<evidence type="ECO:0000256" key="8">
    <source>
        <dbReference type="ARBA" id="ARBA00038091"/>
    </source>
</evidence>
<name>A0A6B3LEJ2_9BACT</name>
<evidence type="ECO:0000313" key="10">
    <source>
        <dbReference type="EMBL" id="QQL46241.1"/>
    </source>
</evidence>
<keyword evidence="5 10" id="KW-0808">Transferase</keyword>
<keyword evidence="4 10" id="KW-0489">Methyltransferase</keyword>
<protein>
    <submittedName>
        <fullName evidence="10">Class I SAM-dependent rRNA methyltransferase</fullName>
    </submittedName>
</protein>
<dbReference type="PROSITE" id="PS50890">
    <property type="entry name" value="PUA"/>
    <property type="match status" value="1"/>
</dbReference>
<comment type="subcellular location">
    <subcellularLocation>
        <location evidence="1">Cytoplasm</location>
    </subcellularLocation>
</comment>
<evidence type="ECO:0000256" key="2">
    <source>
        <dbReference type="ARBA" id="ARBA00022490"/>
    </source>
</evidence>
<feature type="domain" description="PUA" evidence="9">
    <location>
        <begin position="2"/>
        <end position="84"/>
    </location>
</feature>
<dbReference type="PANTHER" id="PTHR42873:SF1">
    <property type="entry name" value="S-ADENOSYLMETHIONINE-DEPENDENT METHYLTRANSFERASE DOMAIN-CONTAINING PROTEIN"/>
    <property type="match status" value="1"/>
</dbReference>
<evidence type="ECO:0000256" key="4">
    <source>
        <dbReference type="ARBA" id="ARBA00022603"/>
    </source>
</evidence>
<dbReference type="InterPro" id="IPR036974">
    <property type="entry name" value="PUA_sf"/>
</dbReference>
<dbReference type="CDD" id="cd02440">
    <property type="entry name" value="AdoMet_MTases"/>
    <property type="match status" value="1"/>
</dbReference>
<sequence length="398" mass="44402">MASLFIKSRSRIFHGHDWVMAYEVDHASGDPNPGDVVMLKDLKNRVLGSGIYNPNSLIIARRISRRKQKLNEDFFRRRIERAIDHRTSSPIDPRYCRLVWSESDGLPGLIVDRYGDHLVVQTTTLAMDQHLDIITKVLVELVEPQSIIERNDAPIRRAEGLEERNGVLFGTDPGEVTIEINGITFTTHLLGGQKTGFYLDQIDSYAAVAKLAEGKRVLDCFTNQGGFALACANAGATSVKAIDISEPDIERAKKNAEANGLSEQIEWVAGNVFNYLKAATKDIDDDGNPTEQYDMIILDPPSFTKNRKTLPNAMRGYKEIHLRALKLLAPGGLLVTYSCSHHVSRSEYLEMINGAAVDAKRNLRLLESHGQRPDHPIILGIPETEYLKGFVLEAIASW</sequence>
<dbReference type="InterPro" id="IPR029063">
    <property type="entry name" value="SAM-dependent_MTases_sf"/>
</dbReference>
<dbReference type="GO" id="GO:0006364">
    <property type="term" value="P:rRNA processing"/>
    <property type="evidence" value="ECO:0007669"/>
    <property type="project" value="UniProtKB-KW"/>
</dbReference>
<keyword evidence="7" id="KW-0694">RNA-binding</keyword>
<dbReference type="CDD" id="cd11572">
    <property type="entry name" value="RlmI_M_like"/>
    <property type="match status" value="1"/>
</dbReference>
<dbReference type="Pfam" id="PF10672">
    <property type="entry name" value="Methyltrans_SAM"/>
    <property type="match status" value="1"/>
</dbReference>
<dbReference type="SUPFAM" id="SSF53335">
    <property type="entry name" value="S-adenosyl-L-methionine-dependent methyltransferases"/>
    <property type="match status" value="1"/>
</dbReference>
<keyword evidence="6" id="KW-0949">S-adenosyl-L-methionine</keyword>
<evidence type="ECO:0000256" key="1">
    <source>
        <dbReference type="ARBA" id="ARBA00004496"/>
    </source>
</evidence>
<evidence type="ECO:0000256" key="6">
    <source>
        <dbReference type="ARBA" id="ARBA00022691"/>
    </source>
</evidence>
<dbReference type="GO" id="GO:0003723">
    <property type="term" value="F:RNA binding"/>
    <property type="evidence" value="ECO:0007669"/>
    <property type="project" value="UniProtKB-KW"/>
</dbReference>
<dbReference type="InterPro" id="IPR019614">
    <property type="entry name" value="SAM-dep_methyl-trfase"/>
</dbReference>
<dbReference type="CDD" id="cd21153">
    <property type="entry name" value="PUA_RlmI"/>
    <property type="match status" value="1"/>
</dbReference>
<dbReference type="Gene3D" id="2.30.130.10">
    <property type="entry name" value="PUA domain"/>
    <property type="match status" value="1"/>
</dbReference>
<organism evidence="10 11">
    <name type="scientific">Sulfuriroseicoccus oceanibius</name>
    <dbReference type="NCBI Taxonomy" id="2707525"/>
    <lineage>
        <taxon>Bacteria</taxon>
        <taxon>Pseudomonadati</taxon>
        <taxon>Verrucomicrobiota</taxon>
        <taxon>Verrucomicrobiia</taxon>
        <taxon>Verrucomicrobiales</taxon>
        <taxon>Verrucomicrobiaceae</taxon>
        <taxon>Sulfuriroseicoccus</taxon>
    </lineage>
</organism>
<accession>A0A6B3LEJ2</accession>
<dbReference type="AlphaFoldDB" id="A0A6B3LEJ2"/>
<dbReference type="Gene3D" id="3.30.750.80">
    <property type="entry name" value="RNA methyltransferase domain (HRMD) like"/>
    <property type="match status" value="1"/>
</dbReference>
<dbReference type="SMART" id="SM00359">
    <property type="entry name" value="PUA"/>
    <property type="match status" value="1"/>
</dbReference>
<evidence type="ECO:0000256" key="7">
    <source>
        <dbReference type="ARBA" id="ARBA00022884"/>
    </source>
</evidence>